<accession>A0A6A1UTE8</accession>
<dbReference type="AlphaFoldDB" id="A0A6A1UTE8"/>
<protein>
    <recommendedName>
        <fullName evidence="2">PB1-like domain-containing protein</fullName>
    </recommendedName>
</protein>
<feature type="compositionally biased region" description="Polar residues" evidence="1">
    <location>
        <begin position="169"/>
        <end position="186"/>
    </location>
</feature>
<evidence type="ECO:0000259" key="2">
    <source>
        <dbReference type="Pfam" id="PF26130"/>
    </source>
</evidence>
<dbReference type="InterPro" id="IPR058594">
    <property type="entry name" value="PB1-like_dom_pln"/>
</dbReference>
<organism evidence="3 4">
    <name type="scientific">Morella rubra</name>
    <name type="common">Chinese bayberry</name>
    <dbReference type="NCBI Taxonomy" id="262757"/>
    <lineage>
        <taxon>Eukaryota</taxon>
        <taxon>Viridiplantae</taxon>
        <taxon>Streptophyta</taxon>
        <taxon>Embryophyta</taxon>
        <taxon>Tracheophyta</taxon>
        <taxon>Spermatophyta</taxon>
        <taxon>Magnoliopsida</taxon>
        <taxon>eudicotyledons</taxon>
        <taxon>Gunneridae</taxon>
        <taxon>Pentapetalae</taxon>
        <taxon>rosids</taxon>
        <taxon>fabids</taxon>
        <taxon>Fagales</taxon>
        <taxon>Myricaceae</taxon>
        <taxon>Morella</taxon>
    </lineage>
</organism>
<evidence type="ECO:0000313" key="3">
    <source>
        <dbReference type="EMBL" id="KAB1203416.1"/>
    </source>
</evidence>
<proteinExistence type="predicted"/>
<keyword evidence="4" id="KW-1185">Reference proteome</keyword>
<dbReference type="EMBL" id="RXIC02000026">
    <property type="protein sequence ID" value="KAB1203416.1"/>
    <property type="molecule type" value="Genomic_DNA"/>
</dbReference>
<dbReference type="Pfam" id="PF26130">
    <property type="entry name" value="PB1-like"/>
    <property type="match status" value="1"/>
</dbReference>
<name>A0A6A1UTE8_9ROSI</name>
<reference evidence="3 4" key="1">
    <citation type="journal article" date="2019" name="Plant Biotechnol. J.">
        <title>The red bayberry genome and genetic basis of sex determination.</title>
        <authorList>
            <person name="Jia H.M."/>
            <person name="Jia H.J."/>
            <person name="Cai Q.L."/>
            <person name="Wang Y."/>
            <person name="Zhao H.B."/>
            <person name="Yang W.F."/>
            <person name="Wang G.Y."/>
            <person name="Li Y.H."/>
            <person name="Zhan D.L."/>
            <person name="Shen Y.T."/>
            <person name="Niu Q.F."/>
            <person name="Chang L."/>
            <person name="Qiu J."/>
            <person name="Zhao L."/>
            <person name="Xie H.B."/>
            <person name="Fu W.Y."/>
            <person name="Jin J."/>
            <person name="Li X.W."/>
            <person name="Jiao Y."/>
            <person name="Zhou C.C."/>
            <person name="Tu T."/>
            <person name="Chai C.Y."/>
            <person name="Gao J.L."/>
            <person name="Fan L.J."/>
            <person name="van de Weg E."/>
            <person name="Wang J.Y."/>
            <person name="Gao Z.S."/>
        </authorList>
    </citation>
    <scope>NUCLEOTIDE SEQUENCE [LARGE SCALE GENOMIC DNA]</scope>
    <source>
        <tissue evidence="3">Leaves</tissue>
    </source>
</reference>
<gene>
    <name evidence="3" type="ORF">CJ030_MR8G000565</name>
</gene>
<feature type="compositionally biased region" description="Acidic residues" evidence="1">
    <location>
        <begin position="122"/>
        <end position="136"/>
    </location>
</feature>
<comment type="caution">
    <text evidence="3">The sequence shown here is derived from an EMBL/GenBank/DDBJ whole genome shotgun (WGS) entry which is preliminary data.</text>
</comment>
<feature type="region of interest" description="Disordered" evidence="1">
    <location>
        <begin position="122"/>
        <end position="189"/>
    </location>
</feature>
<dbReference type="Proteomes" id="UP000516437">
    <property type="component" value="Chromosome 8"/>
</dbReference>
<feature type="domain" description="PB1-like" evidence="2">
    <location>
        <begin position="19"/>
        <end position="99"/>
    </location>
</feature>
<evidence type="ECO:0000256" key="1">
    <source>
        <dbReference type="SAM" id="MobiDB-lite"/>
    </source>
</evidence>
<evidence type="ECO:0000313" key="4">
    <source>
        <dbReference type="Proteomes" id="UP000516437"/>
    </source>
</evidence>
<sequence length="206" mass="22938">MDGPYLFTLRGVLSLDSQSYVGGEVSYLGNQDPDYISVATLQNHMKKLECFNVVAFSCKFDEEEIIDGYDYIHDDLDVILIVNRIKREKGESLHLYTQHTLDTLDDPHFVKLEVDTVVNEPSCDEDEYKNDGEDQCGGEQNEAGTSGVAETHKLLKKKKYKPRDVNKDGTGTSGPSQDTLNVNQSIDKGKRCMEATTKARCTTGGS</sequence>